<dbReference type="PANTHER" id="PTHR33337:SF3">
    <property type="entry name" value="CENP-V_GFA DOMAIN-CONTAINING PROTEIN"/>
    <property type="match status" value="1"/>
</dbReference>
<dbReference type="PANTHER" id="PTHR33337">
    <property type="entry name" value="GFA DOMAIN-CONTAINING PROTEIN"/>
    <property type="match status" value="1"/>
</dbReference>
<evidence type="ECO:0000313" key="8">
    <source>
        <dbReference type="Proteomes" id="UP001302126"/>
    </source>
</evidence>
<evidence type="ECO:0000256" key="4">
    <source>
        <dbReference type="ARBA" id="ARBA00023239"/>
    </source>
</evidence>
<keyword evidence="2" id="KW-0479">Metal-binding</keyword>
<dbReference type="AlphaFoldDB" id="A0AAN6WJ41"/>
<dbReference type="Gene3D" id="3.90.1590.10">
    <property type="entry name" value="glutathione-dependent formaldehyde- activating enzyme (gfa)"/>
    <property type="match status" value="1"/>
</dbReference>
<evidence type="ECO:0000256" key="3">
    <source>
        <dbReference type="ARBA" id="ARBA00022833"/>
    </source>
</evidence>
<evidence type="ECO:0000313" key="7">
    <source>
        <dbReference type="EMBL" id="KAK4182191.1"/>
    </source>
</evidence>
<feature type="domain" description="CENP-V/GFA" evidence="6">
    <location>
        <begin position="1"/>
        <end position="113"/>
    </location>
</feature>
<feature type="compositionally biased region" description="Basic and acidic residues" evidence="5">
    <location>
        <begin position="143"/>
        <end position="155"/>
    </location>
</feature>
<keyword evidence="8" id="KW-1185">Reference proteome</keyword>
<proteinExistence type="inferred from homology"/>
<dbReference type="SUPFAM" id="SSF51316">
    <property type="entry name" value="Mss4-like"/>
    <property type="match status" value="1"/>
</dbReference>
<evidence type="ECO:0000256" key="2">
    <source>
        <dbReference type="ARBA" id="ARBA00022723"/>
    </source>
</evidence>
<sequence>MQVICQCETISFAIPSPTPLDVYHCHCLECQKQSSSAFGTSAIFPAEDIFPLSPDVEANLGKWTRPANARRTMDCYFCKECGSRVMHRIREPDGTERGTVSVKGGLVQGLEWSGAKHIYTRTAVVPIPEGVVRYEGAPPAMPGRKDGKEEGENMK</sequence>
<evidence type="ECO:0000256" key="5">
    <source>
        <dbReference type="SAM" id="MobiDB-lite"/>
    </source>
</evidence>
<accession>A0AAN6WJ41</accession>
<dbReference type="GO" id="GO:0016846">
    <property type="term" value="F:carbon-sulfur lyase activity"/>
    <property type="evidence" value="ECO:0007669"/>
    <property type="project" value="InterPro"/>
</dbReference>
<comment type="caution">
    <text evidence="7">The sequence shown here is derived from an EMBL/GenBank/DDBJ whole genome shotgun (WGS) entry which is preliminary data.</text>
</comment>
<feature type="region of interest" description="Disordered" evidence="5">
    <location>
        <begin position="136"/>
        <end position="155"/>
    </location>
</feature>
<evidence type="ECO:0000259" key="6">
    <source>
        <dbReference type="PROSITE" id="PS51891"/>
    </source>
</evidence>
<dbReference type="GO" id="GO:0046872">
    <property type="term" value="F:metal ion binding"/>
    <property type="evidence" value="ECO:0007669"/>
    <property type="project" value="UniProtKB-KW"/>
</dbReference>
<organism evidence="7 8">
    <name type="scientific">Podospora australis</name>
    <dbReference type="NCBI Taxonomy" id="1536484"/>
    <lineage>
        <taxon>Eukaryota</taxon>
        <taxon>Fungi</taxon>
        <taxon>Dikarya</taxon>
        <taxon>Ascomycota</taxon>
        <taxon>Pezizomycotina</taxon>
        <taxon>Sordariomycetes</taxon>
        <taxon>Sordariomycetidae</taxon>
        <taxon>Sordariales</taxon>
        <taxon>Podosporaceae</taxon>
        <taxon>Podospora</taxon>
    </lineage>
</organism>
<dbReference type="Pfam" id="PF04828">
    <property type="entry name" value="GFA"/>
    <property type="match status" value="1"/>
</dbReference>
<keyword evidence="3" id="KW-0862">Zinc</keyword>
<protein>
    <submittedName>
        <fullName evidence="7">Mss4-like protein</fullName>
    </submittedName>
</protein>
<dbReference type="InterPro" id="IPR006913">
    <property type="entry name" value="CENP-V/GFA"/>
</dbReference>
<reference evidence="7" key="2">
    <citation type="submission" date="2023-05" db="EMBL/GenBank/DDBJ databases">
        <authorList>
            <consortium name="Lawrence Berkeley National Laboratory"/>
            <person name="Steindorff A."/>
            <person name="Hensen N."/>
            <person name="Bonometti L."/>
            <person name="Westerberg I."/>
            <person name="Brannstrom I.O."/>
            <person name="Guillou S."/>
            <person name="Cros-Aarteil S."/>
            <person name="Calhoun S."/>
            <person name="Haridas S."/>
            <person name="Kuo A."/>
            <person name="Mondo S."/>
            <person name="Pangilinan J."/>
            <person name="Riley R."/>
            <person name="Labutti K."/>
            <person name="Andreopoulos B."/>
            <person name="Lipzen A."/>
            <person name="Chen C."/>
            <person name="Yanf M."/>
            <person name="Daum C."/>
            <person name="Ng V."/>
            <person name="Clum A."/>
            <person name="Ohm R."/>
            <person name="Martin F."/>
            <person name="Silar P."/>
            <person name="Natvig D."/>
            <person name="Lalanne C."/>
            <person name="Gautier V."/>
            <person name="Ament-Velasquez S.L."/>
            <person name="Kruys A."/>
            <person name="Hutchinson M.I."/>
            <person name="Powell A.J."/>
            <person name="Barry K."/>
            <person name="Miller A.N."/>
            <person name="Grigoriev I.V."/>
            <person name="Debuchy R."/>
            <person name="Gladieux P."/>
            <person name="Thoren M.H."/>
            <person name="Johannesson H."/>
        </authorList>
    </citation>
    <scope>NUCLEOTIDE SEQUENCE</scope>
    <source>
        <strain evidence="7">PSN309</strain>
    </source>
</reference>
<keyword evidence="4" id="KW-0456">Lyase</keyword>
<gene>
    <name evidence="7" type="ORF">QBC35DRAFT_549102</name>
</gene>
<dbReference type="InterPro" id="IPR011057">
    <property type="entry name" value="Mss4-like_sf"/>
</dbReference>
<dbReference type="PROSITE" id="PS51891">
    <property type="entry name" value="CENP_V_GFA"/>
    <property type="match status" value="1"/>
</dbReference>
<comment type="similarity">
    <text evidence="1">Belongs to the Gfa family.</text>
</comment>
<evidence type="ECO:0000256" key="1">
    <source>
        <dbReference type="ARBA" id="ARBA00005495"/>
    </source>
</evidence>
<reference evidence="7" key="1">
    <citation type="journal article" date="2023" name="Mol. Phylogenet. Evol.">
        <title>Genome-scale phylogeny and comparative genomics of the fungal order Sordariales.</title>
        <authorList>
            <person name="Hensen N."/>
            <person name="Bonometti L."/>
            <person name="Westerberg I."/>
            <person name="Brannstrom I.O."/>
            <person name="Guillou S."/>
            <person name="Cros-Aarteil S."/>
            <person name="Calhoun S."/>
            <person name="Haridas S."/>
            <person name="Kuo A."/>
            <person name="Mondo S."/>
            <person name="Pangilinan J."/>
            <person name="Riley R."/>
            <person name="LaButti K."/>
            <person name="Andreopoulos B."/>
            <person name="Lipzen A."/>
            <person name="Chen C."/>
            <person name="Yan M."/>
            <person name="Daum C."/>
            <person name="Ng V."/>
            <person name="Clum A."/>
            <person name="Steindorff A."/>
            <person name="Ohm R.A."/>
            <person name="Martin F."/>
            <person name="Silar P."/>
            <person name="Natvig D.O."/>
            <person name="Lalanne C."/>
            <person name="Gautier V."/>
            <person name="Ament-Velasquez S.L."/>
            <person name="Kruys A."/>
            <person name="Hutchinson M.I."/>
            <person name="Powell A.J."/>
            <person name="Barry K."/>
            <person name="Miller A.N."/>
            <person name="Grigoriev I.V."/>
            <person name="Debuchy R."/>
            <person name="Gladieux P."/>
            <person name="Hiltunen Thoren M."/>
            <person name="Johannesson H."/>
        </authorList>
    </citation>
    <scope>NUCLEOTIDE SEQUENCE</scope>
    <source>
        <strain evidence="7">PSN309</strain>
    </source>
</reference>
<dbReference type="Proteomes" id="UP001302126">
    <property type="component" value="Unassembled WGS sequence"/>
</dbReference>
<name>A0AAN6WJ41_9PEZI</name>
<dbReference type="EMBL" id="MU864720">
    <property type="protein sequence ID" value="KAK4182191.1"/>
    <property type="molecule type" value="Genomic_DNA"/>
</dbReference>